<keyword evidence="8 10" id="KW-0472">Membrane</keyword>
<evidence type="ECO:0000313" key="12">
    <source>
        <dbReference type="Proteomes" id="UP000190140"/>
    </source>
</evidence>
<protein>
    <submittedName>
        <fullName evidence="11">High-affinity branched-chain amino acid transport system permease protein LivH</fullName>
    </submittedName>
</protein>
<evidence type="ECO:0000256" key="9">
    <source>
        <dbReference type="ARBA" id="ARBA00037998"/>
    </source>
</evidence>
<gene>
    <name evidence="11" type="primary">livH</name>
    <name evidence="11" type="ORF">CLOTH_11390</name>
</gene>
<dbReference type="InterPro" id="IPR052157">
    <property type="entry name" value="BCAA_transport_permease"/>
</dbReference>
<organism evidence="11 12">
    <name type="scientific">Alkalithermobacter paradoxus</name>
    <dbReference type="NCBI Taxonomy" id="29349"/>
    <lineage>
        <taxon>Bacteria</taxon>
        <taxon>Bacillati</taxon>
        <taxon>Bacillota</taxon>
        <taxon>Clostridia</taxon>
        <taxon>Peptostreptococcales</taxon>
        <taxon>Tepidibacteraceae</taxon>
        <taxon>Alkalithermobacter</taxon>
    </lineage>
</organism>
<dbReference type="EMBL" id="MZGW01000003">
    <property type="protein sequence ID" value="OPJ55961.1"/>
    <property type="molecule type" value="Genomic_DNA"/>
</dbReference>
<dbReference type="GO" id="GO:0015192">
    <property type="term" value="F:L-phenylalanine transmembrane transporter activity"/>
    <property type="evidence" value="ECO:0007669"/>
    <property type="project" value="TreeGrafter"/>
</dbReference>
<dbReference type="GO" id="GO:0005304">
    <property type="term" value="F:L-valine transmembrane transporter activity"/>
    <property type="evidence" value="ECO:0007669"/>
    <property type="project" value="TreeGrafter"/>
</dbReference>
<keyword evidence="4" id="KW-0997">Cell inner membrane</keyword>
<dbReference type="GO" id="GO:0015808">
    <property type="term" value="P:L-alanine transport"/>
    <property type="evidence" value="ECO:0007669"/>
    <property type="project" value="TreeGrafter"/>
</dbReference>
<dbReference type="GO" id="GO:0042941">
    <property type="term" value="P:D-alanine transmembrane transport"/>
    <property type="evidence" value="ECO:0007669"/>
    <property type="project" value="TreeGrafter"/>
</dbReference>
<comment type="caution">
    <text evidence="11">The sequence shown here is derived from an EMBL/GenBank/DDBJ whole genome shotgun (WGS) entry which is preliminary data.</text>
</comment>
<feature type="transmembrane region" description="Helical" evidence="10">
    <location>
        <begin position="37"/>
        <end position="54"/>
    </location>
</feature>
<dbReference type="CDD" id="cd06582">
    <property type="entry name" value="TM_PBP1_LivH_like"/>
    <property type="match status" value="1"/>
</dbReference>
<keyword evidence="7 10" id="KW-1133">Transmembrane helix</keyword>
<evidence type="ECO:0000313" key="11">
    <source>
        <dbReference type="EMBL" id="OPJ55961.1"/>
    </source>
</evidence>
<evidence type="ECO:0000256" key="10">
    <source>
        <dbReference type="SAM" id="Phobius"/>
    </source>
</evidence>
<evidence type="ECO:0000256" key="4">
    <source>
        <dbReference type="ARBA" id="ARBA00022519"/>
    </source>
</evidence>
<dbReference type="Pfam" id="PF02653">
    <property type="entry name" value="BPD_transp_2"/>
    <property type="match status" value="1"/>
</dbReference>
<evidence type="ECO:0000256" key="2">
    <source>
        <dbReference type="ARBA" id="ARBA00022448"/>
    </source>
</evidence>
<evidence type="ECO:0000256" key="1">
    <source>
        <dbReference type="ARBA" id="ARBA00004651"/>
    </source>
</evidence>
<comment type="similarity">
    <text evidence="9">Belongs to the binding-protein-dependent transport system permease family. LivHM subfamily.</text>
</comment>
<keyword evidence="2" id="KW-0813">Transport</keyword>
<feature type="transmembrane region" description="Helical" evidence="10">
    <location>
        <begin position="266"/>
        <end position="285"/>
    </location>
</feature>
<dbReference type="Proteomes" id="UP000190140">
    <property type="component" value="Unassembled WGS sequence"/>
</dbReference>
<feature type="transmembrane region" description="Helical" evidence="10">
    <location>
        <begin position="94"/>
        <end position="120"/>
    </location>
</feature>
<evidence type="ECO:0000256" key="7">
    <source>
        <dbReference type="ARBA" id="ARBA00022989"/>
    </source>
</evidence>
<reference evidence="11 12" key="1">
    <citation type="submission" date="2017-03" db="EMBL/GenBank/DDBJ databases">
        <title>Genome sequence of Clostridium thermoalcaliphilum DSM 7309.</title>
        <authorList>
            <person name="Poehlein A."/>
            <person name="Daniel R."/>
        </authorList>
    </citation>
    <scope>NUCLEOTIDE SEQUENCE [LARGE SCALE GENOMIC DNA]</scope>
    <source>
        <strain evidence="11 12">DSM 7309</strain>
    </source>
</reference>
<sequence length="292" mass="31161">MNSFLQQIINGLSIGSVYALMAVGYSLVYSIMNFSNFAHGGVIMIGAYIGFFLMTILNLPFFISFLLAGVGTAILAVSVEKVAYSPLRKRNAPFLYFIISAMGASIFLENIVVATIGPTFRTYPAVFSSTPINIGGISIGRLDLTMFIISAISLSILIYIIEKTKTGMAIRATSYSIKASTLMGVDTNRIIFIVFALGGFLAGIAGVLFGMKYTVYPQIGFITMKSFIAAVFGGLGSLPGAVIGSILLGIIETLTSGYISSQYRDLIAFALLIFVLVVKPTGIMGKSTEDKA</sequence>
<evidence type="ECO:0000256" key="5">
    <source>
        <dbReference type="ARBA" id="ARBA00022692"/>
    </source>
</evidence>
<keyword evidence="3" id="KW-1003">Cell membrane</keyword>
<proteinExistence type="inferred from homology"/>
<feature type="transmembrane region" description="Helical" evidence="10">
    <location>
        <begin position="141"/>
        <end position="161"/>
    </location>
</feature>
<feature type="transmembrane region" description="Helical" evidence="10">
    <location>
        <begin position="12"/>
        <end position="31"/>
    </location>
</feature>
<accession>A0A1V4I7L4</accession>
<dbReference type="OrthoDB" id="9807115at2"/>
<dbReference type="AlphaFoldDB" id="A0A1V4I7L4"/>
<dbReference type="InterPro" id="IPR001851">
    <property type="entry name" value="ABC_transp_permease"/>
</dbReference>
<name>A0A1V4I7L4_9FIRM</name>
<dbReference type="GO" id="GO:0015190">
    <property type="term" value="F:L-leucine transmembrane transporter activity"/>
    <property type="evidence" value="ECO:0007669"/>
    <property type="project" value="TreeGrafter"/>
</dbReference>
<keyword evidence="6" id="KW-0029">Amino-acid transport</keyword>
<dbReference type="GO" id="GO:0005886">
    <property type="term" value="C:plasma membrane"/>
    <property type="evidence" value="ECO:0007669"/>
    <property type="project" value="UniProtKB-SubCell"/>
</dbReference>
<dbReference type="PANTHER" id="PTHR11795">
    <property type="entry name" value="BRANCHED-CHAIN AMINO ACID TRANSPORT SYSTEM PERMEASE PROTEIN LIVH"/>
    <property type="match status" value="1"/>
</dbReference>
<evidence type="ECO:0000256" key="3">
    <source>
        <dbReference type="ARBA" id="ARBA00022475"/>
    </source>
</evidence>
<feature type="transmembrane region" description="Helical" evidence="10">
    <location>
        <begin position="61"/>
        <end position="79"/>
    </location>
</feature>
<evidence type="ECO:0000256" key="8">
    <source>
        <dbReference type="ARBA" id="ARBA00023136"/>
    </source>
</evidence>
<keyword evidence="5 10" id="KW-0812">Transmembrane</keyword>
<dbReference type="GO" id="GO:1903806">
    <property type="term" value="P:L-isoleucine import across plasma membrane"/>
    <property type="evidence" value="ECO:0007669"/>
    <property type="project" value="TreeGrafter"/>
</dbReference>
<evidence type="ECO:0000256" key="6">
    <source>
        <dbReference type="ARBA" id="ARBA00022970"/>
    </source>
</evidence>
<dbReference type="PANTHER" id="PTHR11795:SF371">
    <property type="entry name" value="HIGH-AFFINITY BRANCHED-CHAIN AMINO ACID TRANSPORT SYSTEM PERMEASE PROTEIN LIVH"/>
    <property type="match status" value="1"/>
</dbReference>
<keyword evidence="12" id="KW-1185">Reference proteome</keyword>
<dbReference type="RefSeq" id="WP_079412009.1">
    <property type="nucleotide sequence ID" value="NZ_MZGW01000003.1"/>
</dbReference>
<feature type="transmembrane region" description="Helical" evidence="10">
    <location>
        <begin position="227"/>
        <end position="251"/>
    </location>
</feature>
<dbReference type="GO" id="GO:0015188">
    <property type="term" value="F:L-isoleucine transmembrane transporter activity"/>
    <property type="evidence" value="ECO:0007669"/>
    <property type="project" value="TreeGrafter"/>
</dbReference>
<dbReference type="STRING" id="29349.CLOTH_11390"/>
<comment type="subcellular location">
    <subcellularLocation>
        <location evidence="1">Cell membrane</location>
        <topology evidence="1">Multi-pass membrane protein</topology>
    </subcellularLocation>
</comment>
<feature type="transmembrane region" description="Helical" evidence="10">
    <location>
        <begin position="190"/>
        <end position="215"/>
    </location>
</feature>